<dbReference type="SUPFAM" id="SSF158472">
    <property type="entry name" value="HAMP domain-like"/>
    <property type="match status" value="1"/>
</dbReference>
<dbReference type="SMART" id="SM00388">
    <property type="entry name" value="HisKA"/>
    <property type="match status" value="1"/>
</dbReference>
<feature type="region of interest" description="Disordered" evidence="11">
    <location>
        <begin position="65"/>
        <end position="93"/>
    </location>
</feature>
<dbReference type="EMBL" id="CP045809">
    <property type="protein sequence ID" value="QHN37496.1"/>
    <property type="molecule type" value="Genomic_DNA"/>
</dbReference>
<evidence type="ECO:0000256" key="4">
    <source>
        <dbReference type="ARBA" id="ARBA00022553"/>
    </source>
</evidence>
<comment type="catalytic activity">
    <reaction evidence="1">
        <text>ATP + protein L-histidine = ADP + protein N-phospho-L-histidine.</text>
        <dbReference type="EC" id="2.7.13.3"/>
    </reaction>
</comment>
<dbReference type="Proteomes" id="UP001059836">
    <property type="component" value="Chromosome"/>
</dbReference>
<evidence type="ECO:0000313" key="15">
    <source>
        <dbReference type="EMBL" id="QHN37496.1"/>
    </source>
</evidence>
<keyword evidence="5" id="KW-0808">Transferase</keyword>
<sequence length="460" mass="49209">MGEVLRRLTASIRVRATLGALVVVAVVLAAAAVALVLLQRDALRSGAADTAAARAAQISGQVTAAGPPATLVGESEDDKDYDEDDEEDPEPDDVVSQIYAGDRLVVSSQPGVMVPSHRGIVELAGADHRYAVATVDTDWQGTEYTVVVAVSLEDADESVAALVPLLAVGGPLVLLVVGGVIWLVIGRSLAPVERMRREVAAVSDSSLDRRVDQPASRDEIHRLAVTMNAMLDRLESSRDRQRRFVSDASHELRSPITTLRQTGEVARTYPDAIDRAELADTVVAESLRLQRLVDQLLLLTRADEGRAGPTRGDVDLDDLLLADAARLARERPDLAVDTGAVAATRIWGDRPALEHVVRNLTDNAARHARTRVTYSASESDGRVRVAVCDDGAGVPDQDRDRIFERFVRLDEARARDDGGSGLGLAIVREIVDSHGGNVRVEDADGGGARFVIELAAHGPD</sequence>
<evidence type="ECO:0000259" key="13">
    <source>
        <dbReference type="PROSITE" id="PS50109"/>
    </source>
</evidence>
<dbReference type="EC" id="2.7.13.3" evidence="3"/>
<evidence type="ECO:0000313" key="16">
    <source>
        <dbReference type="Proteomes" id="UP001059836"/>
    </source>
</evidence>
<evidence type="ECO:0000256" key="9">
    <source>
        <dbReference type="ARBA" id="ARBA00023012"/>
    </source>
</evidence>
<dbReference type="SMART" id="SM00387">
    <property type="entry name" value="HATPase_c"/>
    <property type="match status" value="1"/>
</dbReference>
<keyword evidence="7" id="KW-0418">Kinase</keyword>
<evidence type="ECO:0000256" key="7">
    <source>
        <dbReference type="ARBA" id="ARBA00022777"/>
    </source>
</evidence>
<feature type="transmembrane region" description="Helical" evidence="12">
    <location>
        <begin position="161"/>
        <end position="185"/>
    </location>
</feature>
<dbReference type="SMART" id="SM00304">
    <property type="entry name" value="HAMP"/>
    <property type="match status" value="1"/>
</dbReference>
<evidence type="ECO:0000256" key="5">
    <source>
        <dbReference type="ARBA" id="ARBA00022679"/>
    </source>
</evidence>
<dbReference type="InterPro" id="IPR005467">
    <property type="entry name" value="His_kinase_dom"/>
</dbReference>
<dbReference type="Gene3D" id="6.10.340.10">
    <property type="match status" value="1"/>
</dbReference>
<dbReference type="InterPro" id="IPR050428">
    <property type="entry name" value="TCS_sensor_his_kinase"/>
</dbReference>
<evidence type="ECO:0000256" key="1">
    <source>
        <dbReference type="ARBA" id="ARBA00000085"/>
    </source>
</evidence>
<protein>
    <recommendedName>
        <fullName evidence="3">histidine kinase</fullName>
        <ecNumber evidence="3">2.7.13.3</ecNumber>
    </recommendedName>
</protein>
<evidence type="ECO:0000256" key="12">
    <source>
        <dbReference type="SAM" id="Phobius"/>
    </source>
</evidence>
<evidence type="ECO:0000259" key="14">
    <source>
        <dbReference type="PROSITE" id="PS50885"/>
    </source>
</evidence>
<dbReference type="PROSITE" id="PS50109">
    <property type="entry name" value="HIS_KIN"/>
    <property type="match status" value="1"/>
</dbReference>
<dbReference type="Pfam" id="PF02518">
    <property type="entry name" value="HATPase_c"/>
    <property type="match status" value="1"/>
</dbReference>
<comment type="subcellular location">
    <subcellularLocation>
        <location evidence="2">Cell membrane</location>
    </subcellularLocation>
</comment>
<dbReference type="SUPFAM" id="SSF55874">
    <property type="entry name" value="ATPase domain of HSP90 chaperone/DNA topoisomerase II/histidine kinase"/>
    <property type="match status" value="1"/>
</dbReference>
<dbReference type="Gene3D" id="1.10.287.130">
    <property type="match status" value="1"/>
</dbReference>
<feature type="compositionally biased region" description="Acidic residues" evidence="11">
    <location>
        <begin position="74"/>
        <end position="93"/>
    </location>
</feature>
<dbReference type="CDD" id="cd00082">
    <property type="entry name" value="HisKA"/>
    <property type="match status" value="1"/>
</dbReference>
<dbReference type="PROSITE" id="PS50885">
    <property type="entry name" value="HAMP"/>
    <property type="match status" value="1"/>
</dbReference>
<evidence type="ECO:0000256" key="3">
    <source>
        <dbReference type="ARBA" id="ARBA00012438"/>
    </source>
</evidence>
<name>A0ABX6IRB8_9ACTN</name>
<dbReference type="InterPro" id="IPR036890">
    <property type="entry name" value="HATPase_C_sf"/>
</dbReference>
<evidence type="ECO:0000256" key="8">
    <source>
        <dbReference type="ARBA" id="ARBA00022989"/>
    </source>
</evidence>
<evidence type="ECO:0000256" key="10">
    <source>
        <dbReference type="ARBA" id="ARBA00023136"/>
    </source>
</evidence>
<feature type="domain" description="Histidine kinase" evidence="13">
    <location>
        <begin position="247"/>
        <end position="458"/>
    </location>
</feature>
<dbReference type="PRINTS" id="PR00344">
    <property type="entry name" value="BCTRLSENSOR"/>
</dbReference>
<keyword evidence="8 12" id="KW-1133">Transmembrane helix</keyword>
<keyword evidence="9" id="KW-0902">Two-component regulatory system</keyword>
<evidence type="ECO:0000256" key="6">
    <source>
        <dbReference type="ARBA" id="ARBA00022692"/>
    </source>
</evidence>
<proteinExistence type="predicted"/>
<dbReference type="InterPro" id="IPR003660">
    <property type="entry name" value="HAMP_dom"/>
</dbReference>
<reference evidence="15" key="1">
    <citation type="journal article" date="2021" name="Nat. Microbiol.">
        <title>Cocultivation of an ultrasmall environmental parasitic bacterium with lytic ability against bacteria associated with wastewater foams.</title>
        <authorList>
            <person name="Batinovic S."/>
            <person name="Rose J.J.A."/>
            <person name="Ratcliffe J."/>
            <person name="Seviour R.J."/>
            <person name="Petrovski S."/>
        </authorList>
    </citation>
    <scope>NUCLEOTIDE SEQUENCE</scope>
    <source>
        <strain evidence="15">CON9</strain>
    </source>
</reference>
<feature type="transmembrane region" description="Helical" evidence="12">
    <location>
        <begin position="12"/>
        <end position="38"/>
    </location>
</feature>
<gene>
    <name evidence="15" type="ORF">GII31_11075</name>
</gene>
<dbReference type="InterPro" id="IPR004358">
    <property type="entry name" value="Sig_transdc_His_kin-like_C"/>
</dbReference>
<evidence type="ECO:0000256" key="2">
    <source>
        <dbReference type="ARBA" id="ARBA00004236"/>
    </source>
</evidence>
<dbReference type="CDD" id="cd00075">
    <property type="entry name" value="HATPase"/>
    <property type="match status" value="1"/>
</dbReference>
<accession>A0ABX6IRB8</accession>
<dbReference type="CDD" id="cd06225">
    <property type="entry name" value="HAMP"/>
    <property type="match status" value="1"/>
</dbReference>
<dbReference type="InterPro" id="IPR003661">
    <property type="entry name" value="HisK_dim/P_dom"/>
</dbReference>
<dbReference type="Pfam" id="PF00672">
    <property type="entry name" value="HAMP"/>
    <property type="match status" value="1"/>
</dbReference>
<dbReference type="InterPro" id="IPR036097">
    <property type="entry name" value="HisK_dim/P_sf"/>
</dbReference>
<keyword evidence="4" id="KW-0597">Phosphoprotein</keyword>
<keyword evidence="16" id="KW-1185">Reference proteome</keyword>
<dbReference type="Pfam" id="PF00512">
    <property type="entry name" value="HisKA"/>
    <property type="match status" value="1"/>
</dbReference>
<dbReference type="Gene3D" id="3.30.565.10">
    <property type="entry name" value="Histidine kinase-like ATPase, C-terminal domain"/>
    <property type="match status" value="1"/>
</dbReference>
<feature type="domain" description="HAMP" evidence="14">
    <location>
        <begin position="186"/>
        <end position="239"/>
    </location>
</feature>
<dbReference type="SUPFAM" id="SSF47384">
    <property type="entry name" value="Homodimeric domain of signal transducing histidine kinase"/>
    <property type="match status" value="1"/>
</dbReference>
<organism evidence="15 16">
    <name type="scientific">Gordonia pseudamarae</name>
    <dbReference type="NCBI Taxonomy" id="2831662"/>
    <lineage>
        <taxon>Bacteria</taxon>
        <taxon>Bacillati</taxon>
        <taxon>Actinomycetota</taxon>
        <taxon>Actinomycetes</taxon>
        <taxon>Mycobacteriales</taxon>
        <taxon>Gordoniaceae</taxon>
        <taxon>Gordonia</taxon>
    </lineage>
</organism>
<dbReference type="PANTHER" id="PTHR45436">
    <property type="entry name" value="SENSOR HISTIDINE KINASE YKOH"/>
    <property type="match status" value="1"/>
</dbReference>
<keyword evidence="10 12" id="KW-0472">Membrane</keyword>
<dbReference type="InterPro" id="IPR003594">
    <property type="entry name" value="HATPase_dom"/>
</dbReference>
<keyword evidence="6 12" id="KW-0812">Transmembrane</keyword>
<evidence type="ECO:0000256" key="11">
    <source>
        <dbReference type="SAM" id="MobiDB-lite"/>
    </source>
</evidence>
<dbReference type="PANTHER" id="PTHR45436:SF5">
    <property type="entry name" value="SENSOR HISTIDINE KINASE TRCS"/>
    <property type="match status" value="1"/>
</dbReference>